<evidence type="ECO:0008006" key="4">
    <source>
        <dbReference type="Google" id="ProtNLM"/>
    </source>
</evidence>
<feature type="transmembrane region" description="Helical" evidence="1">
    <location>
        <begin position="61"/>
        <end position="80"/>
    </location>
</feature>
<evidence type="ECO:0000256" key="1">
    <source>
        <dbReference type="SAM" id="Phobius"/>
    </source>
</evidence>
<protein>
    <recommendedName>
        <fullName evidence="4">DUF1634 domain-containing protein</fullName>
    </recommendedName>
</protein>
<keyword evidence="1" id="KW-0812">Transmembrane</keyword>
<evidence type="ECO:0000313" key="3">
    <source>
        <dbReference type="Proteomes" id="UP001230220"/>
    </source>
</evidence>
<evidence type="ECO:0000313" key="2">
    <source>
        <dbReference type="EMBL" id="MDQ0361906.1"/>
    </source>
</evidence>
<dbReference type="EMBL" id="JAUSUR010000005">
    <property type="protein sequence ID" value="MDQ0361906.1"/>
    <property type="molecule type" value="Genomic_DNA"/>
</dbReference>
<keyword evidence="3" id="KW-1185">Reference proteome</keyword>
<keyword evidence="1" id="KW-0472">Membrane</keyword>
<feature type="transmembrane region" description="Helical" evidence="1">
    <location>
        <begin position="29"/>
        <end position="49"/>
    </location>
</feature>
<keyword evidence="1" id="KW-1133">Transmembrane helix</keyword>
<feature type="transmembrane region" description="Helical" evidence="1">
    <location>
        <begin position="92"/>
        <end position="114"/>
    </location>
</feature>
<proteinExistence type="predicted"/>
<dbReference type="Proteomes" id="UP001230220">
    <property type="component" value="Unassembled WGS sequence"/>
</dbReference>
<organism evidence="2 3">
    <name type="scientific">Breznakia pachnodae</name>
    <dbReference type="NCBI Taxonomy" id="265178"/>
    <lineage>
        <taxon>Bacteria</taxon>
        <taxon>Bacillati</taxon>
        <taxon>Bacillota</taxon>
        <taxon>Erysipelotrichia</taxon>
        <taxon>Erysipelotrichales</taxon>
        <taxon>Erysipelotrichaceae</taxon>
        <taxon>Breznakia</taxon>
    </lineage>
</organism>
<gene>
    <name evidence="2" type="ORF">J2S15_002659</name>
</gene>
<reference evidence="2 3" key="1">
    <citation type="submission" date="2023-07" db="EMBL/GenBank/DDBJ databases">
        <title>Genomic Encyclopedia of Type Strains, Phase IV (KMG-IV): sequencing the most valuable type-strain genomes for metagenomic binning, comparative biology and taxonomic classification.</title>
        <authorList>
            <person name="Goeker M."/>
        </authorList>
    </citation>
    <scope>NUCLEOTIDE SEQUENCE [LARGE SCALE GENOMIC DNA]</scope>
    <source>
        <strain evidence="2 3">DSM 16784</strain>
    </source>
</reference>
<dbReference type="RefSeq" id="WP_307409035.1">
    <property type="nucleotide sequence ID" value="NZ_JAUSUR010000005.1"/>
</dbReference>
<comment type="caution">
    <text evidence="2">The sequence shown here is derived from an EMBL/GenBank/DDBJ whole genome shotgun (WGS) entry which is preliminary data.</text>
</comment>
<accession>A0ABU0E4S1</accession>
<name>A0ABU0E4S1_9FIRM</name>
<sequence>MDRDEILKKSKESFKGKNLYERYLDEKSFYYGYLVSIAGTLLLATILMLSNPEVRIDILGIHFHAYYIILWPVGISFIFMSFQKARISNNRMYALTGVYVLIFLVVTLIGYIGWFGI</sequence>